<dbReference type="Pfam" id="PF13456">
    <property type="entry name" value="RVT_3"/>
    <property type="match status" value="1"/>
</dbReference>
<feature type="compositionally biased region" description="Low complexity" evidence="4">
    <location>
        <begin position="1165"/>
        <end position="1177"/>
    </location>
</feature>
<evidence type="ECO:0000256" key="4">
    <source>
        <dbReference type="SAM" id="MobiDB-lite"/>
    </source>
</evidence>
<dbReference type="EMBL" id="JABTTQ020001496">
    <property type="protein sequence ID" value="KAK6131006.1"/>
    <property type="molecule type" value="Genomic_DNA"/>
</dbReference>
<dbReference type="PANTHER" id="PTHR31580">
    <property type="entry name" value="FILAMENT-LIKE PLANT PROTEIN 4"/>
    <property type="match status" value="1"/>
</dbReference>
<dbReference type="PANTHER" id="PTHR31580:SF4">
    <property type="entry name" value="FILAMENT-LIKE PLANT PROTEIN 6"/>
    <property type="match status" value="1"/>
</dbReference>
<feature type="compositionally biased region" description="Low complexity" evidence="4">
    <location>
        <begin position="891"/>
        <end position="902"/>
    </location>
</feature>
<feature type="region of interest" description="Disordered" evidence="4">
    <location>
        <begin position="1104"/>
        <end position="1199"/>
    </location>
</feature>
<dbReference type="CDD" id="cd06222">
    <property type="entry name" value="RNase_H_like"/>
    <property type="match status" value="1"/>
</dbReference>
<comment type="caution">
    <text evidence="6">The sequence shown here is derived from an EMBL/GenBank/DDBJ whole genome shotgun (WGS) entry which is preliminary data.</text>
</comment>
<gene>
    <name evidence="6" type="ORF">DH2020_035251</name>
</gene>
<dbReference type="InterPro" id="IPR008587">
    <property type="entry name" value="FPP_plant"/>
</dbReference>
<feature type="domain" description="RNase H type-1" evidence="5">
    <location>
        <begin position="165"/>
        <end position="229"/>
    </location>
</feature>
<keyword evidence="2 3" id="KW-0175">Coiled coil</keyword>
<feature type="coiled-coil region" evidence="3">
    <location>
        <begin position="380"/>
        <end position="496"/>
    </location>
</feature>
<evidence type="ECO:0000256" key="3">
    <source>
        <dbReference type="SAM" id="Coils"/>
    </source>
</evidence>
<feature type="compositionally biased region" description="Basic and acidic residues" evidence="4">
    <location>
        <begin position="272"/>
        <end position="283"/>
    </location>
</feature>
<evidence type="ECO:0000256" key="2">
    <source>
        <dbReference type="ARBA" id="ARBA00023054"/>
    </source>
</evidence>
<name>A0ABR0VA85_REHGL</name>
<organism evidence="6 7">
    <name type="scientific">Rehmannia glutinosa</name>
    <name type="common">Chinese foxglove</name>
    <dbReference type="NCBI Taxonomy" id="99300"/>
    <lineage>
        <taxon>Eukaryota</taxon>
        <taxon>Viridiplantae</taxon>
        <taxon>Streptophyta</taxon>
        <taxon>Embryophyta</taxon>
        <taxon>Tracheophyta</taxon>
        <taxon>Spermatophyta</taxon>
        <taxon>Magnoliopsida</taxon>
        <taxon>eudicotyledons</taxon>
        <taxon>Gunneridae</taxon>
        <taxon>Pentapetalae</taxon>
        <taxon>asterids</taxon>
        <taxon>lamiids</taxon>
        <taxon>Lamiales</taxon>
        <taxon>Orobanchaceae</taxon>
        <taxon>Rehmannieae</taxon>
        <taxon>Rehmannia</taxon>
    </lineage>
</organism>
<evidence type="ECO:0000259" key="5">
    <source>
        <dbReference type="Pfam" id="PF13456"/>
    </source>
</evidence>
<dbReference type="Pfam" id="PF05911">
    <property type="entry name" value="FPP"/>
    <property type="match status" value="2"/>
</dbReference>
<evidence type="ECO:0000313" key="6">
    <source>
        <dbReference type="EMBL" id="KAK6131006.1"/>
    </source>
</evidence>
<keyword evidence="7" id="KW-1185">Reference proteome</keyword>
<accession>A0ABR0VA85</accession>
<dbReference type="InterPro" id="IPR036397">
    <property type="entry name" value="RNaseH_sf"/>
</dbReference>
<feature type="compositionally biased region" description="Polar residues" evidence="4">
    <location>
        <begin position="1106"/>
        <end position="1115"/>
    </location>
</feature>
<reference evidence="6 7" key="1">
    <citation type="journal article" date="2021" name="Comput. Struct. Biotechnol. J.">
        <title>De novo genome assembly of the potent medicinal plant Rehmannia glutinosa using nanopore technology.</title>
        <authorList>
            <person name="Ma L."/>
            <person name="Dong C."/>
            <person name="Song C."/>
            <person name="Wang X."/>
            <person name="Zheng X."/>
            <person name="Niu Y."/>
            <person name="Chen S."/>
            <person name="Feng W."/>
        </authorList>
    </citation>
    <scope>NUCLEOTIDE SEQUENCE [LARGE SCALE GENOMIC DNA]</scope>
    <source>
        <strain evidence="6">DH-2019</strain>
    </source>
</reference>
<evidence type="ECO:0000313" key="7">
    <source>
        <dbReference type="Proteomes" id="UP001318860"/>
    </source>
</evidence>
<proteinExistence type="inferred from homology"/>
<protein>
    <recommendedName>
        <fullName evidence="5">RNase H type-1 domain-containing protein</fullName>
    </recommendedName>
</protein>
<comment type="similarity">
    <text evidence="1">Belongs to the FPP family.</text>
</comment>
<evidence type="ECO:0000256" key="1">
    <source>
        <dbReference type="ARBA" id="ARBA00005921"/>
    </source>
</evidence>
<dbReference type="InterPro" id="IPR044730">
    <property type="entry name" value="RNase_H-like_dom_plant"/>
</dbReference>
<feature type="compositionally biased region" description="Polar residues" evidence="4">
    <location>
        <begin position="1131"/>
        <end position="1150"/>
    </location>
</feature>
<dbReference type="Proteomes" id="UP001318860">
    <property type="component" value="Unassembled WGS sequence"/>
</dbReference>
<feature type="coiled-coil region" evidence="3">
    <location>
        <begin position="979"/>
        <end position="1020"/>
    </location>
</feature>
<dbReference type="InterPro" id="IPR002156">
    <property type="entry name" value="RNaseH_domain"/>
</dbReference>
<dbReference type="Gene3D" id="3.30.420.10">
    <property type="entry name" value="Ribonuclease H-like superfamily/Ribonuclease H"/>
    <property type="match status" value="1"/>
</dbReference>
<feature type="region of interest" description="Disordered" evidence="4">
    <location>
        <begin position="243"/>
        <end position="283"/>
    </location>
</feature>
<feature type="region of interest" description="Disordered" evidence="4">
    <location>
        <begin position="875"/>
        <end position="913"/>
    </location>
</feature>
<sequence length="1199" mass="133580">MEDFLVRDLMLENPNRWNVELIDNTFNTEEARMIKTIPLSHHRRPDRFVWHHTKNGVYSVRSGYLTAKHQQECENDMASSSSQRKKLWKWVWTLQVPPKVQVFLWRALQGILQTKRIKSKRRRYGSYMQRGAGWNLNDGARNSGLSVGKIFLGFITAQDTADVGTGLGTILRDHEGNRVSSLAKLLPETLDVDIAEALACKEGLLVAQSKGIRRVVLETDNANIFNKLKAVVLFLRQQWIKGVGPGRKKSSDKQSAEKANASASDIGANQVDKGKQDNNSEKPKYVQISIQSYKHLTGLEDQVKSYEEQVQTLEDEAKELNEKLSEAHLEMTDKDNMVKQHAKVAEEAVSGWEKAEAEAAMLKNHVESVTLLKLTAEDKASHLDGALKECMRQIRNLKEEHDKKLHEVVLNKTKLFDKMKLELESQISNLEQDLLRSAAENAALSRSLQERSNMLVNLSEEKSQAEAEIEFLKSNIESCEKEVNSLKYELHIARKEVEIRNEEKNMSVRSAEVANKQHLEGVKKIAKLEAECQRLRGLVRKKLPGPAALAQMKLEVENLGRDYGEPRLRRSLMTPTTTHFSQMPEFSLENSLKYQKENELLTERLLEMDEQTRMLKEALANRNSELQASRSICAQTASKLQNLEAQLRANAQVSTGGFSSQKVSDQLMSEDGNDDNVSCAGSLATVSMSELSYIQKEKNADSPHKSENTNHLDLMDDFLEMEKIACLPHGSNGAVSSSDVSVNTGNTGSELVKHEDDAKINVNSCIDTVQTNDQALEMAISGIYDFVMILGKEAKALPGSSDEDGLIKKLDTFSAKYAEAINSEINLFDFVLDISHVLSKATLLDFNVLGFKSSEVETSTSDCIDKIALPENKAVVDPSGERYSNGSSQFSDSASDPDVPSDGNLVPTSESTATSRTCSLEEFEQLKMDKDSLEVDLARCTESFESTKFQLLETEQLLADVKSQLTSAQKSNSLAETQLKCMAESYRGLETRAEELQTEVNFLQGKIENLDNQLLEERRSHQDALTRCNDLLEQLQRIDSRAAADNNKTSQEQDLTAAAEKLAECQETIFLLAKQLKSFRPQTEYLGSTNNVSTQKVEVSIDEESTISGMNSQDIDPSEMDTPCNLHRTGSESPTDLLNGPSESDGNKSLGSPVGSKLPKHRPTKSSSSSASSTPTPEKQNRGFSRFFSSKGKNAHSLA</sequence>
<feature type="coiled-coil region" evidence="3">
    <location>
        <begin position="296"/>
        <end position="337"/>
    </location>
</feature>